<dbReference type="PANTHER" id="PTHR43963">
    <property type="entry name" value="CARBONYL REDUCTASE 1-RELATED"/>
    <property type="match status" value="1"/>
</dbReference>
<evidence type="ECO:0000256" key="4">
    <source>
        <dbReference type="ARBA" id="ARBA00026118"/>
    </source>
</evidence>
<accession>A0AAN9T9B8</accession>
<dbReference type="Gene3D" id="3.40.50.720">
    <property type="entry name" value="NAD(P)-binding Rossmann-like Domain"/>
    <property type="match status" value="1"/>
</dbReference>
<dbReference type="EC" id="1.1.1.184" evidence="4"/>
<sequence>MFSYSEQRGADSLFTRPAGDIIVTGSNKGIGYAIVKGLCQKFEGDVILTARNADRGKAALKSLNELGFQPKFHVLDVDNLESIRTFKTFINETYKGIDVLVNNAAIAFKAAATEPFAQQARETIRTNYFGLLNVCKELLPLLRPHARVVNLSSLCGHLSQIPSKKLRDTFSSSDLTETKLTELINSFVKAAEDGNHTELGWPNSAYVVSKVGVSALTRIQQREFDKDSRKDIIVNSVHPGYVDTDMTSHKGPLTIEEGAVAPLYCALLPENTDKPKGDYVWLDKRIIDWVHGPMP</sequence>
<dbReference type="Proteomes" id="UP001367676">
    <property type="component" value="Unassembled WGS sequence"/>
</dbReference>
<comment type="similarity">
    <text evidence="1 5">Belongs to the short-chain dehydrogenases/reductases (SDR) family.</text>
</comment>
<organism evidence="6 7">
    <name type="scientific">Parthenolecanium corni</name>
    <dbReference type="NCBI Taxonomy" id="536013"/>
    <lineage>
        <taxon>Eukaryota</taxon>
        <taxon>Metazoa</taxon>
        <taxon>Ecdysozoa</taxon>
        <taxon>Arthropoda</taxon>
        <taxon>Hexapoda</taxon>
        <taxon>Insecta</taxon>
        <taxon>Pterygota</taxon>
        <taxon>Neoptera</taxon>
        <taxon>Paraneoptera</taxon>
        <taxon>Hemiptera</taxon>
        <taxon>Sternorrhyncha</taxon>
        <taxon>Coccoidea</taxon>
        <taxon>Coccidae</taxon>
        <taxon>Parthenolecanium</taxon>
    </lineage>
</organism>
<evidence type="ECO:0000313" key="6">
    <source>
        <dbReference type="EMBL" id="KAK7579803.1"/>
    </source>
</evidence>
<dbReference type="InterPro" id="IPR002347">
    <property type="entry name" value="SDR_fam"/>
</dbReference>
<dbReference type="InterPro" id="IPR045313">
    <property type="entry name" value="CBR1-like"/>
</dbReference>
<dbReference type="PANTHER" id="PTHR43963:SF4">
    <property type="entry name" value="CARBONYL REDUCTASE (NADPH)"/>
    <property type="match status" value="1"/>
</dbReference>
<reference evidence="6 7" key="1">
    <citation type="submission" date="2024-03" db="EMBL/GenBank/DDBJ databases">
        <title>Adaptation during the transition from Ophiocordyceps entomopathogen to insect associate is accompanied by gene loss and intensified selection.</title>
        <authorList>
            <person name="Ward C.M."/>
            <person name="Onetto C.A."/>
            <person name="Borneman A.R."/>
        </authorList>
    </citation>
    <scope>NUCLEOTIDE SEQUENCE [LARGE SCALE GENOMIC DNA]</scope>
    <source>
        <strain evidence="6">AWRI1</strain>
        <tissue evidence="6">Single Adult Female</tissue>
    </source>
</reference>
<keyword evidence="3" id="KW-0560">Oxidoreductase</keyword>
<evidence type="ECO:0000256" key="3">
    <source>
        <dbReference type="ARBA" id="ARBA00023002"/>
    </source>
</evidence>
<dbReference type="Pfam" id="PF00106">
    <property type="entry name" value="adh_short"/>
    <property type="match status" value="2"/>
</dbReference>
<keyword evidence="2" id="KW-0521">NADP</keyword>
<evidence type="ECO:0000313" key="7">
    <source>
        <dbReference type="Proteomes" id="UP001367676"/>
    </source>
</evidence>
<dbReference type="GO" id="GO:0004090">
    <property type="term" value="F:carbonyl reductase (NADPH) activity"/>
    <property type="evidence" value="ECO:0007669"/>
    <property type="project" value="UniProtKB-EC"/>
</dbReference>
<name>A0AAN9T9B8_9HEMI</name>
<dbReference type="PROSITE" id="PS00061">
    <property type="entry name" value="ADH_SHORT"/>
    <property type="match status" value="1"/>
</dbReference>
<protein>
    <recommendedName>
        <fullName evidence="4">carbonyl reductase (NADPH)</fullName>
        <ecNumber evidence="4">1.1.1.184</ecNumber>
    </recommendedName>
</protein>
<dbReference type="InterPro" id="IPR036291">
    <property type="entry name" value="NAD(P)-bd_dom_sf"/>
</dbReference>
<dbReference type="AlphaFoldDB" id="A0AAN9T9B8"/>
<evidence type="ECO:0000256" key="2">
    <source>
        <dbReference type="ARBA" id="ARBA00022857"/>
    </source>
</evidence>
<dbReference type="InterPro" id="IPR020904">
    <property type="entry name" value="Sc_DH/Rdtase_CS"/>
</dbReference>
<dbReference type="EMBL" id="JBBCAQ010000034">
    <property type="protein sequence ID" value="KAK7579803.1"/>
    <property type="molecule type" value="Genomic_DNA"/>
</dbReference>
<dbReference type="SUPFAM" id="SSF51735">
    <property type="entry name" value="NAD(P)-binding Rossmann-fold domains"/>
    <property type="match status" value="1"/>
</dbReference>
<evidence type="ECO:0000256" key="5">
    <source>
        <dbReference type="RuleBase" id="RU000363"/>
    </source>
</evidence>
<evidence type="ECO:0000256" key="1">
    <source>
        <dbReference type="ARBA" id="ARBA00006484"/>
    </source>
</evidence>
<dbReference type="CDD" id="cd05324">
    <property type="entry name" value="carb_red_PTCR-like_SDR_c"/>
    <property type="match status" value="1"/>
</dbReference>
<dbReference type="PRINTS" id="PR00080">
    <property type="entry name" value="SDRFAMILY"/>
</dbReference>
<gene>
    <name evidence="6" type="ORF">V9T40_000432</name>
</gene>
<proteinExistence type="inferred from homology"/>
<comment type="caution">
    <text evidence="6">The sequence shown here is derived from an EMBL/GenBank/DDBJ whole genome shotgun (WGS) entry which is preliminary data.</text>
</comment>
<keyword evidence="7" id="KW-1185">Reference proteome</keyword>
<dbReference type="PRINTS" id="PR00081">
    <property type="entry name" value="GDHRDH"/>
</dbReference>